<evidence type="ECO:0000313" key="4">
    <source>
        <dbReference type="EMBL" id="SDS21246.1"/>
    </source>
</evidence>
<evidence type="ECO:0000256" key="1">
    <source>
        <dbReference type="ARBA" id="ARBA00023125"/>
    </source>
</evidence>
<dbReference type="Proteomes" id="UP000185663">
    <property type="component" value="Chromosome I"/>
</dbReference>
<dbReference type="AlphaFoldDB" id="A0A1H1QCS3"/>
<dbReference type="GO" id="GO:0003700">
    <property type="term" value="F:DNA-binding transcription factor activity"/>
    <property type="evidence" value="ECO:0007669"/>
    <property type="project" value="TreeGrafter"/>
</dbReference>
<dbReference type="SUPFAM" id="SSF48498">
    <property type="entry name" value="Tetracyclin repressor-like, C-terminal domain"/>
    <property type="match status" value="1"/>
</dbReference>
<evidence type="ECO:0000259" key="3">
    <source>
        <dbReference type="PROSITE" id="PS50977"/>
    </source>
</evidence>
<dbReference type="STRING" id="545619.SAMN04489860_1049"/>
<dbReference type="PANTHER" id="PTHR30055:SF146">
    <property type="entry name" value="HTH-TYPE TRANSCRIPTIONAL DUAL REGULATOR CECR"/>
    <property type="match status" value="1"/>
</dbReference>
<dbReference type="eggNOG" id="COG1309">
    <property type="taxonomic scope" value="Bacteria"/>
</dbReference>
<dbReference type="InterPro" id="IPR050109">
    <property type="entry name" value="HTH-type_TetR-like_transc_reg"/>
</dbReference>
<accession>A0A1H1QCS3</accession>
<dbReference type="InterPro" id="IPR009057">
    <property type="entry name" value="Homeodomain-like_sf"/>
</dbReference>
<evidence type="ECO:0000313" key="5">
    <source>
        <dbReference type="Proteomes" id="UP000185663"/>
    </source>
</evidence>
<reference evidence="4 5" key="1">
    <citation type="submission" date="2016-10" db="EMBL/GenBank/DDBJ databases">
        <authorList>
            <person name="de Groot N.N."/>
        </authorList>
    </citation>
    <scope>NUCLEOTIDE SEQUENCE [LARGE SCALE GENOMIC DNA]</scope>
    <source>
        <strain evidence="4 5">DSM 22126</strain>
    </source>
</reference>
<dbReference type="PANTHER" id="PTHR30055">
    <property type="entry name" value="HTH-TYPE TRANSCRIPTIONAL REGULATOR RUTR"/>
    <property type="match status" value="1"/>
</dbReference>
<gene>
    <name evidence="4" type="ORF">SAMN04489860_1049</name>
</gene>
<sequence>MGDNEGTDARTEGYATGRATKQSIVERAAEAFGERGFYGTSLRSIAREAGVDHSTLLHHFGNKTALLLAVIEWHDTRSLPSFDTADITPEFIANAIVSTAERNRSVPGLTQLLSILTAEAASPEHPAREPLQHRHELLTVLIAWTIGRQRTALDITDDPMTPEERAAFIVATWDGLHLYDGLHPGALDVPGLLRGMLTEAFGLDRGAPGGS</sequence>
<dbReference type="PRINTS" id="PR00455">
    <property type="entry name" value="HTHTETR"/>
</dbReference>
<dbReference type="SUPFAM" id="SSF46689">
    <property type="entry name" value="Homeodomain-like"/>
    <property type="match status" value="1"/>
</dbReference>
<dbReference type="Pfam" id="PF00440">
    <property type="entry name" value="TetR_N"/>
    <property type="match status" value="1"/>
</dbReference>
<dbReference type="PROSITE" id="PS50977">
    <property type="entry name" value="HTH_TETR_2"/>
    <property type="match status" value="1"/>
</dbReference>
<dbReference type="EMBL" id="LT629776">
    <property type="protein sequence ID" value="SDS21246.1"/>
    <property type="molecule type" value="Genomic_DNA"/>
</dbReference>
<dbReference type="GO" id="GO:0000976">
    <property type="term" value="F:transcription cis-regulatory region binding"/>
    <property type="evidence" value="ECO:0007669"/>
    <property type="project" value="TreeGrafter"/>
</dbReference>
<dbReference type="InterPro" id="IPR036271">
    <property type="entry name" value="Tet_transcr_reg_TetR-rel_C_sf"/>
</dbReference>
<organism evidence="4 5">
    <name type="scientific">Paraoerskovia marina</name>
    <dbReference type="NCBI Taxonomy" id="545619"/>
    <lineage>
        <taxon>Bacteria</taxon>
        <taxon>Bacillati</taxon>
        <taxon>Actinomycetota</taxon>
        <taxon>Actinomycetes</taxon>
        <taxon>Micrococcales</taxon>
        <taxon>Cellulomonadaceae</taxon>
        <taxon>Paraoerskovia</taxon>
    </lineage>
</organism>
<evidence type="ECO:0000256" key="2">
    <source>
        <dbReference type="PROSITE-ProRule" id="PRU00335"/>
    </source>
</evidence>
<proteinExistence type="predicted"/>
<keyword evidence="1 2" id="KW-0238">DNA-binding</keyword>
<keyword evidence="5" id="KW-1185">Reference proteome</keyword>
<dbReference type="Gene3D" id="1.10.357.10">
    <property type="entry name" value="Tetracycline Repressor, domain 2"/>
    <property type="match status" value="1"/>
</dbReference>
<feature type="DNA-binding region" description="H-T-H motif" evidence="2">
    <location>
        <begin position="41"/>
        <end position="60"/>
    </location>
</feature>
<dbReference type="RefSeq" id="WP_172829022.1">
    <property type="nucleotide sequence ID" value="NZ_LT629776.1"/>
</dbReference>
<protein>
    <submittedName>
        <fullName evidence="4">DNA-binding transcriptional regulator, AcrR family</fullName>
    </submittedName>
</protein>
<name>A0A1H1QCS3_9CELL</name>
<dbReference type="InterPro" id="IPR001647">
    <property type="entry name" value="HTH_TetR"/>
</dbReference>
<feature type="domain" description="HTH tetR-type" evidence="3">
    <location>
        <begin position="18"/>
        <end position="78"/>
    </location>
</feature>